<feature type="compositionally biased region" description="Low complexity" evidence="6">
    <location>
        <begin position="295"/>
        <end position="320"/>
    </location>
</feature>
<dbReference type="Proteomes" id="UP000029393">
    <property type="component" value="Unassembled WGS sequence"/>
</dbReference>
<evidence type="ECO:0000256" key="1">
    <source>
        <dbReference type="ARBA" id="ARBA00009369"/>
    </source>
</evidence>
<evidence type="ECO:0000256" key="3">
    <source>
        <dbReference type="ARBA" id="ARBA00022960"/>
    </source>
</evidence>
<evidence type="ECO:0000313" key="8">
    <source>
        <dbReference type="EMBL" id="KFN45974.1"/>
    </source>
</evidence>
<dbReference type="PANTHER" id="PTHR34138:SF1">
    <property type="entry name" value="CELL SHAPE-DETERMINING PROTEIN MREC"/>
    <property type="match status" value="1"/>
</dbReference>
<proteinExistence type="inferred from homology"/>
<dbReference type="STRING" id="1384056.N787_11845"/>
<dbReference type="RefSeq" id="WP_052575290.1">
    <property type="nucleotide sequence ID" value="NZ_AVCK01000021.1"/>
</dbReference>
<dbReference type="EMBL" id="AVCK01000021">
    <property type="protein sequence ID" value="KFN45974.1"/>
    <property type="molecule type" value="Genomic_DNA"/>
</dbReference>
<dbReference type="PATRIC" id="fig|1384056.3.peg.1581"/>
<gene>
    <name evidence="8" type="ORF">N787_11845</name>
</gene>
<evidence type="ECO:0000259" key="7">
    <source>
        <dbReference type="Pfam" id="PF04085"/>
    </source>
</evidence>
<reference evidence="8 9" key="1">
    <citation type="submission" date="2013-09" db="EMBL/GenBank/DDBJ databases">
        <title>Genome sequencing of Arenimonas metalli.</title>
        <authorList>
            <person name="Chen F."/>
            <person name="Wang G."/>
        </authorList>
    </citation>
    <scope>NUCLEOTIDE SEQUENCE [LARGE SCALE GENOMIC DNA]</scope>
    <source>
        <strain evidence="8 9">CF5-1</strain>
    </source>
</reference>
<feature type="region of interest" description="Disordered" evidence="6">
    <location>
        <begin position="281"/>
        <end position="328"/>
    </location>
</feature>
<feature type="domain" description="Rod shape-determining protein MreC beta-barrel core" evidence="7">
    <location>
        <begin position="129"/>
        <end position="275"/>
    </location>
</feature>
<evidence type="ECO:0000256" key="5">
    <source>
        <dbReference type="PIRNR" id="PIRNR038471"/>
    </source>
</evidence>
<name>A0A091B561_9GAMM</name>
<dbReference type="Gene3D" id="2.40.10.350">
    <property type="entry name" value="Rod shape-determining protein MreC, domain 2"/>
    <property type="match status" value="1"/>
</dbReference>
<protein>
    <recommendedName>
        <fullName evidence="2 5">Cell shape-determining protein MreC</fullName>
    </recommendedName>
    <alternativeName>
        <fullName evidence="4 5">Cell shape protein MreC</fullName>
    </alternativeName>
</protein>
<comment type="function">
    <text evidence="5">Involved in formation and maintenance of cell shape.</text>
</comment>
<dbReference type="PIRSF" id="PIRSF038471">
    <property type="entry name" value="MreC"/>
    <property type="match status" value="1"/>
</dbReference>
<dbReference type="InterPro" id="IPR007221">
    <property type="entry name" value="MreC"/>
</dbReference>
<keyword evidence="9" id="KW-1185">Reference proteome</keyword>
<dbReference type="NCBIfam" id="TIGR00219">
    <property type="entry name" value="mreC"/>
    <property type="match status" value="1"/>
</dbReference>
<comment type="similarity">
    <text evidence="1 5">Belongs to the MreC family.</text>
</comment>
<dbReference type="AlphaFoldDB" id="A0A091B561"/>
<comment type="caution">
    <text evidence="8">The sequence shown here is derived from an EMBL/GenBank/DDBJ whole genome shotgun (WGS) entry which is preliminary data.</text>
</comment>
<evidence type="ECO:0000256" key="6">
    <source>
        <dbReference type="SAM" id="MobiDB-lite"/>
    </source>
</evidence>
<dbReference type="PANTHER" id="PTHR34138">
    <property type="entry name" value="CELL SHAPE-DETERMINING PROTEIN MREC"/>
    <property type="match status" value="1"/>
</dbReference>
<dbReference type="InterPro" id="IPR042175">
    <property type="entry name" value="Cell/Rod_MreC_2"/>
</dbReference>
<accession>A0A091B561</accession>
<keyword evidence="3 5" id="KW-0133">Cell shape</keyword>
<dbReference type="Gene3D" id="2.40.10.340">
    <property type="entry name" value="Rod shape-determining protein MreC, domain 1"/>
    <property type="match status" value="1"/>
</dbReference>
<dbReference type="GO" id="GO:0008360">
    <property type="term" value="P:regulation of cell shape"/>
    <property type="evidence" value="ECO:0007669"/>
    <property type="project" value="UniProtKB-KW"/>
</dbReference>
<evidence type="ECO:0000256" key="4">
    <source>
        <dbReference type="ARBA" id="ARBA00032089"/>
    </source>
</evidence>
<dbReference type="GO" id="GO:0005886">
    <property type="term" value="C:plasma membrane"/>
    <property type="evidence" value="ECO:0007669"/>
    <property type="project" value="TreeGrafter"/>
</dbReference>
<organism evidence="8 9">
    <name type="scientific">Arenimonas metalli CF5-1</name>
    <dbReference type="NCBI Taxonomy" id="1384056"/>
    <lineage>
        <taxon>Bacteria</taxon>
        <taxon>Pseudomonadati</taxon>
        <taxon>Pseudomonadota</taxon>
        <taxon>Gammaproteobacteria</taxon>
        <taxon>Lysobacterales</taxon>
        <taxon>Lysobacteraceae</taxon>
        <taxon>Arenimonas</taxon>
    </lineage>
</organism>
<dbReference type="eggNOG" id="COG1792">
    <property type="taxonomic scope" value="Bacteria"/>
</dbReference>
<dbReference type="OrthoDB" id="9808025at2"/>
<dbReference type="Pfam" id="PF04085">
    <property type="entry name" value="MreC"/>
    <property type="match status" value="1"/>
</dbReference>
<evidence type="ECO:0000313" key="9">
    <source>
        <dbReference type="Proteomes" id="UP000029393"/>
    </source>
</evidence>
<sequence length="328" mass="34291">MAYPGSPAARLSESAGGTLPLLAYLALATLLMVGDHRGGFANQARQKLSVLAEPVWWLADAPGRLVEAGRELTSSRGSLLAENEQLRRELQVNASRLHRMAAVAEENQRLRELLGGTRGYRLTAQLVGIIDIDLDPTRQRIVLDAGANDGVRVGQAMIDAGGVLGQVVETSPRRATALLVTDPEHAVPVQVARSGLRTIAFGTGRSDRLRLPNIPQSADIRVGDQLVTSGIGGRFPAGFPVGVVQALEPDDTRLFVVAQARPSAFIDRSLEVLLVSNAVDEADVGPPAPPPPAPEAGAGDAEAPAASDGDAAASEAATDAAPRDEGQR</sequence>
<dbReference type="InterPro" id="IPR042177">
    <property type="entry name" value="Cell/Rod_1"/>
</dbReference>
<evidence type="ECO:0000256" key="2">
    <source>
        <dbReference type="ARBA" id="ARBA00013855"/>
    </source>
</evidence>
<dbReference type="InterPro" id="IPR055342">
    <property type="entry name" value="MreC_beta-barrel_core"/>
</dbReference>